<dbReference type="AlphaFoldDB" id="A0A383R9X2"/>
<evidence type="ECO:0000313" key="1">
    <source>
        <dbReference type="EMBL" id="SYX83129.1"/>
    </source>
</evidence>
<name>A0A383R9X2_PAEAL</name>
<dbReference type="EMBL" id="LS992241">
    <property type="protein sequence ID" value="SYX83129.1"/>
    <property type="molecule type" value="Genomic_DNA"/>
</dbReference>
<gene>
    <name evidence="1" type="ORF">PBLR_11551</name>
</gene>
<protein>
    <submittedName>
        <fullName evidence="1">Uncharacterized protein</fullName>
    </submittedName>
</protein>
<proteinExistence type="predicted"/>
<reference evidence="2" key="1">
    <citation type="submission" date="2018-08" db="EMBL/GenBank/DDBJ databases">
        <authorList>
            <person name="Chevrot R."/>
        </authorList>
    </citation>
    <scope>NUCLEOTIDE SEQUENCE [LARGE SCALE GENOMIC DNA]</scope>
</reference>
<organism evidence="1 2">
    <name type="scientific">Paenibacillus alvei</name>
    <name type="common">Bacillus alvei</name>
    <dbReference type="NCBI Taxonomy" id="44250"/>
    <lineage>
        <taxon>Bacteria</taxon>
        <taxon>Bacillati</taxon>
        <taxon>Bacillota</taxon>
        <taxon>Bacilli</taxon>
        <taxon>Bacillales</taxon>
        <taxon>Paenibacillaceae</taxon>
        <taxon>Paenibacillus</taxon>
    </lineage>
</organism>
<dbReference type="Proteomes" id="UP000304148">
    <property type="component" value="Chromosome"/>
</dbReference>
<sequence length="47" mass="5508">MKNDEGRYVLPIKKELRKQFHGTVLDESASGQTVYMEPTDYILKKYS</sequence>
<dbReference type="RefSeq" id="WP_172619362.1">
    <property type="nucleotide sequence ID" value="NZ_LS992241.1"/>
</dbReference>
<evidence type="ECO:0000313" key="2">
    <source>
        <dbReference type="Proteomes" id="UP000304148"/>
    </source>
</evidence>
<accession>A0A383R9X2</accession>